<dbReference type="EMBL" id="CAJOBA010050115">
    <property type="protein sequence ID" value="CAF4230747.1"/>
    <property type="molecule type" value="Genomic_DNA"/>
</dbReference>
<dbReference type="EMBL" id="CAJNOK010028324">
    <property type="protein sequence ID" value="CAF1432892.1"/>
    <property type="molecule type" value="Genomic_DNA"/>
</dbReference>
<feature type="region of interest" description="Disordered" evidence="1">
    <location>
        <begin position="55"/>
        <end position="84"/>
    </location>
</feature>
<dbReference type="PANTHER" id="PTHR33845">
    <property type="entry name" value="C2H2-TYPE DOMAIN-CONTAINING PROTEIN"/>
    <property type="match status" value="1"/>
</dbReference>
<accession>A0A814YJF0</accession>
<evidence type="ECO:0000256" key="1">
    <source>
        <dbReference type="SAM" id="MobiDB-lite"/>
    </source>
</evidence>
<dbReference type="EMBL" id="CAJNOQ010009623">
    <property type="protein sequence ID" value="CAF1229890.1"/>
    <property type="molecule type" value="Genomic_DNA"/>
</dbReference>
<comment type="caution">
    <text evidence="2">The sequence shown here is derived from an EMBL/GenBank/DDBJ whole genome shotgun (WGS) entry which is preliminary data.</text>
</comment>
<feature type="compositionally biased region" description="Polar residues" evidence="1">
    <location>
        <begin position="55"/>
        <end position="65"/>
    </location>
</feature>
<dbReference type="PANTHER" id="PTHR33845:SF1">
    <property type="entry name" value="C2H2-TYPE DOMAIN-CONTAINING PROTEIN"/>
    <property type="match status" value="1"/>
</dbReference>
<proteinExistence type="predicted"/>
<evidence type="ECO:0000313" key="3">
    <source>
        <dbReference type="EMBL" id="CAF1432892.1"/>
    </source>
</evidence>
<evidence type="ECO:0000313" key="2">
    <source>
        <dbReference type="EMBL" id="CAF1229890.1"/>
    </source>
</evidence>
<evidence type="ECO:0000313" key="5">
    <source>
        <dbReference type="EMBL" id="CAF4230747.1"/>
    </source>
</evidence>
<dbReference type="Proteomes" id="UP000677228">
    <property type="component" value="Unassembled WGS sequence"/>
</dbReference>
<dbReference type="AlphaFoldDB" id="A0A814YJF0"/>
<dbReference type="EMBL" id="CAJOBC010009625">
    <property type="protein sequence ID" value="CAF3992549.1"/>
    <property type="molecule type" value="Genomic_DNA"/>
</dbReference>
<organism evidence="2 6">
    <name type="scientific">Didymodactylos carnosus</name>
    <dbReference type="NCBI Taxonomy" id="1234261"/>
    <lineage>
        <taxon>Eukaryota</taxon>
        <taxon>Metazoa</taxon>
        <taxon>Spiralia</taxon>
        <taxon>Gnathifera</taxon>
        <taxon>Rotifera</taxon>
        <taxon>Eurotatoria</taxon>
        <taxon>Bdelloidea</taxon>
        <taxon>Philodinida</taxon>
        <taxon>Philodinidae</taxon>
        <taxon>Didymodactylos</taxon>
    </lineage>
</organism>
<keyword evidence="6" id="KW-1185">Reference proteome</keyword>
<name>A0A814YJF0_9BILA</name>
<dbReference type="Proteomes" id="UP000681722">
    <property type="component" value="Unassembled WGS sequence"/>
</dbReference>
<dbReference type="OrthoDB" id="10045083at2759"/>
<protein>
    <submittedName>
        <fullName evidence="2">Uncharacterized protein</fullName>
    </submittedName>
</protein>
<gene>
    <name evidence="2" type="ORF">GPM918_LOCUS25117</name>
    <name evidence="3" type="ORF">OVA965_LOCUS34117</name>
    <name evidence="4" type="ORF">SRO942_LOCUS25120</name>
    <name evidence="5" type="ORF">TMI583_LOCUS35030</name>
</gene>
<evidence type="ECO:0000313" key="6">
    <source>
        <dbReference type="Proteomes" id="UP000663829"/>
    </source>
</evidence>
<dbReference type="Proteomes" id="UP000682733">
    <property type="component" value="Unassembled WGS sequence"/>
</dbReference>
<dbReference type="Proteomes" id="UP000663829">
    <property type="component" value="Unassembled WGS sequence"/>
</dbReference>
<sequence>MDKEVVPVYLLDRNKSDSTTTIDDMAEFLEFMSEDRDLDSSLNMPLGVPDPILTSLKTNEILSNADNERSRTPEETEPPTPPRSHYTACVLWEASEEACGRFDRNKKCVSFGTLERNDVGRYMMSIGAVGAPEDGKKLLSLAKVHDDNQDSDNNTGQIMNNEMVMNLKKMYDCYVNNNMSFVEQVRIIAILPRSYDQVMKAFNCSRYNVKIARKMQEMNDYMLNNEKLPVIRQRIKPEQTKHFIAWLVESNTLVSDSLSTGELILKQFKENRPHITKLYRRTDNASNFSSHSTPEGERVICEKLGINLVCRDYSEVQKGKDICDRICGSSKSRLRAWSSNGNDIQNAVDIKEGMEYAGGIKDTKIAVAQISEEGVLGTFSIPNVSFVRSIMYDEHGMKVQKASGIGEGKHVPYKGIDFANNMRITILLSAKIDSRSSVT</sequence>
<evidence type="ECO:0000313" key="4">
    <source>
        <dbReference type="EMBL" id="CAF3992549.1"/>
    </source>
</evidence>
<reference evidence="2" key="1">
    <citation type="submission" date="2021-02" db="EMBL/GenBank/DDBJ databases">
        <authorList>
            <person name="Nowell W R."/>
        </authorList>
    </citation>
    <scope>NUCLEOTIDE SEQUENCE</scope>
</reference>